<dbReference type="EMBL" id="BAABDO010000111">
    <property type="protein sequence ID" value="GAA4153366.1"/>
    <property type="molecule type" value="Genomic_DNA"/>
</dbReference>
<name>A0ABP7ZCC2_9ACTN</name>
<comment type="caution">
    <text evidence="1">The sequence shown here is derived from an EMBL/GenBank/DDBJ whole genome shotgun (WGS) entry which is preliminary data.</text>
</comment>
<organism evidence="1 2">
    <name type="scientific">Actinomadura keratinilytica</name>
    <dbReference type="NCBI Taxonomy" id="547461"/>
    <lineage>
        <taxon>Bacteria</taxon>
        <taxon>Bacillati</taxon>
        <taxon>Actinomycetota</taxon>
        <taxon>Actinomycetes</taxon>
        <taxon>Streptosporangiales</taxon>
        <taxon>Thermomonosporaceae</taxon>
        <taxon>Actinomadura</taxon>
    </lineage>
</organism>
<keyword evidence="2" id="KW-1185">Reference proteome</keyword>
<gene>
    <name evidence="1" type="ORF">GCM10022416_52400</name>
</gene>
<dbReference type="RefSeq" id="WP_345024285.1">
    <property type="nucleotide sequence ID" value="NZ_BAABDO010000111.1"/>
</dbReference>
<sequence>MDTSARTHPDDQALTSLRADFTGHRIWRSVRSDGRLGEWVATLHDPSAGVDATVMEPTADRLRAALVKEAERAQRQRQGHR</sequence>
<protein>
    <submittedName>
        <fullName evidence="1">Uncharacterized protein</fullName>
    </submittedName>
</protein>
<proteinExistence type="predicted"/>
<dbReference type="Proteomes" id="UP001500266">
    <property type="component" value="Unassembled WGS sequence"/>
</dbReference>
<evidence type="ECO:0000313" key="1">
    <source>
        <dbReference type="EMBL" id="GAA4153366.1"/>
    </source>
</evidence>
<evidence type="ECO:0000313" key="2">
    <source>
        <dbReference type="Proteomes" id="UP001500266"/>
    </source>
</evidence>
<reference evidence="2" key="1">
    <citation type="journal article" date="2019" name="Int. J. Syst. Evol. Microbiol.">
        <title>The Global Catalogue of Microorganisms (GCM) 10K type strain sequencing project: providing services to taxonomists for standard genome sequencing and annotation.</title>
        <authorList>
            <consortium name="The Broad Institute Genomics Platform"/>
            <consortium name="The Broad Institute Genome Sequencing Center for Infectious Disease"/>
            <person name="Wu L."/>
            <person name="Ma J."/>
        </authorList>
    </citation>
    <scope>NUCLEOTIDE SEQUENCE [LARGE SCALE GENOMIC DNA]</scope>
    <source>
        <strain evidence="2">JCM 17316</strain>
    </source>
</reference>
<accession>A0ABP7ZCC2</accession>